<dbReference type="RefSeq" id="WP_306958825.1">
    <property type="nucleotide sequence ID" value="NZ_JAUSRG010000001.1"/>
</dbReference>
<feature type="transmembrane region" description="Helical" evidence="2">
    <location>
        <begin position="67"/>
        <end position="86"/>
    </location>
</feature>
<gene>
    <name evidence="3" type="ORF">J2S90_000144</name>
    <name evidence="4" type="ORF">J2S93_001559</name>
</gene>
<organism evidence="3 6">
    <name type="scientific">Arthrobacter bambusae</name>
    <dbReference type="NCBI Taxonomy" id="1338426"/>
    <lineage>
        <taxon>Bacteria</taxon>
        <taxon>Bacillati</taxon>
        <taxon>Actinomycetota</taxon>
        <taxon>Actinomycetes</taxon>
        <taxon>Micrococcales</taxon>
        <taxon>Micrococcaceae</taxon>
        <taxon>Arthrobacter</taxon>
    </lineage>
</organism>
<evidence type="ECO:0000313" key="4">
    <source>
        <dbReference type="EMBL" id="MDQ0180143.1"/>
    </source>
</evidence>
<evidence type="ECO:0000313" key="6">
    <source>
        <dbReference type="Proteomes" id="UP001242995"/>
    </source>
</evidence>
<comment type="caution">
    <text evidence="3">The sequence shown here is derived from an EMBL/GenBank/DDBJ whole genome shotgun (WGS) entry which is preliminary data.</text>
</comment>
<name>A0AAW8DDF4_9MICC</name>
<feature type="region of interest" description="Disordered" evidence="1">
    <location>
        <begin position="1"/>
        <end position="20"/>
    </location>
</feature>
<keyword evidence="5" id="KW-1185">Reference proteome</keyword>
<dbReference type="EMBL" id="JAUSTF010000002">
    <property type="protein sequence ID" value="MDQ0180143.1"/>
    <property type="molecule type" value="Genomic_DNA"/>
</dbReference>
<keyword evidence="2" id="KW-0812">Transmembrane</keyword>
<accession>A0AAW8DDF4</accession>
<proteinExistence type="predicted"/>
<sequence>MTKNTDERADGAGHPRLRDLRADELNATVKARVDRLKIDPEKLAARREQRRIARAEQKGRPKKTIRLSVEIGIALIVVAGACVAATNVNSDQTQQVSAANAQKIEELTAHVNYLEATGASAKDSGLQAAKTAEAELNGVREKANEVASLQNEFTTLLAAHPANPGNGAPSQGFLDSVKHRAKLAPYFSPGTYLLDAAGIASQGSDLGLASGQIDPRLPWYQGKLEAGVCSWEAVSVTPNAGGSPSLTDVTWLCRDSKTDDLLAWASGSWSKDIKAFVSLKVGTTSLGDQRSTTAPAGPDQNTTMKGGA</sequence>
<evidence type="ECO:0000256" key="1">
    <source>
        <dbReference type="SAM" id="MobiDB-lite"/>
    </source>
</evidence>
<dbReference type="AlphaFoldDB" id="A0AAW8DDF4"/>
<keyword evidence="2" id="KW-0472">Membrane</keyword>
<protein>
    <submittedName>
        <fullName evidence="3">Uncharacterized protein</fullName>
    </submittedName>
</protein>
<evidence type="ECO:0000313" key="3">
    <source>
        <dbReference type="EMBL" id="MDP9903204.1"/>
    </source>
</evidence>
<dbReference type="EMBL" id="JAUSRG010000001">
    <property type="protein sequence ID" value="MDP9903204.1"/>
    <property type="molecule type" value="Genomic_DNA"/>
</dbReference>
<dbReference type="Proteomes" id="UP001230951">
    <property type="component" value="Unassembled WGS sequence"/>
</dbReference>
<feature type="region of interest" description="Disordered" evidence="1">
    <location>
        <begin position="287"/>
        <end position="308"/>
    </location>
</feature>
<evidence type="ECO:0000256" key="2">
    <source>
        <dbReference type="SAM" id="Phobius"/>
    </source>
</evidence>
<keyword evidence="2" id="KW-1133">Transmembrane helix</keyword>
<dbReference type="Proteomes" id="UP001242995">
    <property type="component" value="Unassembled WGS sequence"/>
</dbReference>
<reference evidence="3 5" key="1">
    <citation type="submission" date="2023-07" db="EMBL/GenBank/DDBJ databases">
        <title>Sorghum-associated microbial communities from plants grown in Nebraska, USA.</title>
        <authorList>
            <person name="Schachtman D."/>
        </authorList>
    </citation>
    <scope>NUCLEOTIDE SEQUENCE</scope>
    <source>
        <strain evidence="3">DS1006</strain>
        <strain evidence="4 5">DS1016</strain>
    </source>
</reference>
<evidence type="ECO:0000313" key="5">
    <source>
        <dbReference type="Proteomes" id="UP001230951"/>
    </source>
</evidence>